<keyword evidence="3" id="KW-1185">Reference proteome</keyword>
<reference evidence="2" key="1">
    <citation type="submission" date="2020-07" db="EMBL/GenBank/DDBJ databases">
        <title>Multicomponent nature underlies the extraordinary mechanical properties of spider dragline silk.</title>
        <authorList>
            <person name="Kono N."/>
            <person name="Nakamura H."/>
            <person name="Mori M."/>
            <person name="Yoshida Y."/>
            <person name="Ohtoshi R."/>
            <person name="Malay A.D."/>
            <person name="Moran D.A.P."/>
            <person name="Tomita M."/>
            <person name="Numata K."/>
            <person name="Arakawa K."/>
        </authorList>
    </citation>
    <scope>NUCLEOTIDE SEQUENCE</scope>
</reference>
<evidence type="ECO:0000256" key="1">
    <source>
        <dbReference type="SAM" id="MobiDB-lite"/>
    </source>
</evidence>
<evidence type="ECO:0000313" key="2">
    <source>
        <dbReference type="EMBL" id="GFQ85857.1"/>
    </source>
</evidence>
<name>A0A8X6FQ83_TRICU</name>
<protein>
    <submittedName>
        <fullName evidence="2">Uncharacterized protein</fullName>
    </submittedName>
</protein>
<gene>
    <name evidence="2" type="ORF">TNCT_196291</name>
</gene>
<comment type="caution">
    <text evidence="2">The sequence shown here is derived from an EMBL/GenBank/DDBJ whole genome shotgun (WGS) entry which is preliminary data.</text>
</comment>
<organism evidence="2 3">
    <name type="scientific">Trichonephila clavata</name>
    <name type="common">Joro spider</name>
    <name type="synonym">Nephila clavata</name>
    <dbReference type="NCBI Taxonomy" id="2740835"/>
    <lineage>
        <taxon>Eukaryota</taxon>
        <taxon>Metazoa</taxon>
        <taxon>Ecdysozoa</taxon>
        <taxon>Arthropoda</taxon>
        <taxon>Chelicerata</taxon>
        <taxon>Arachnida</taxon>
        <taxon>Araneae</taxon>
        <taxon>Araneomorphae</taxon>
        <taxon>Entelegynae</taxon>
        <taxon>Araneoidea</taxon>
        <taxon>Nephilidae</taxon>
        <taxon>Trichonephila</taxon>
    </lineage>
</organism>
<evidence type="ECO:0000313" key="3">
    <source>
        <dbReference type="Proteomes" id="UP000887116"/>
    </source>
</evidence>
<dbReference type="Proteomes" id="UP000887116">
    <property type="component" value="Unassembled WGS sequence"/>
</dbReference>
<dbReference type="OrthoDB" id="10301702at2759"/>
<accession>A0A8X6FQ83</accession>
<feature type="region of interest" description="Disordered" evidence="1">
    <location>
        <begin position="1"/>
        <end position="22"/>
    </location>
</feature>
<proteinExistence type="predicted"/>
<sequence>MSFRSIDISGKGSQKHLQPTHPPWIVPYDTCDPTATSNPIQKGSSPCVKHCLRSRSRNPIAAQIGPALIPGRRRKQSSVIIKLIVKMTIIVIMGLEKLVKTRLCQVVREEYLSCQASLWA</sequence>
<dbReference type="AlphaFoldDB" id="A0A8X6FQ83"/>
<dbReference type="EMBL" id="BMAO01022977">
    <property type="protein sequence ID" value="GFQ85857.1"/>
    <property type="molecule type" value="Genomic_DNA"/>
</dbReference>